<protein>
    <submittedName>
        <fullName evidence="2">Uncharacterized protein</fullName>
    </submittedName>
</protein>
<dbReference type="Proteomes" id="UP001154114">
    <property type="component" value="Chromosome 18"/>
</dbReference>
<dbReference type="AlphaFoldDB" id="A0A9N8KYQ0"/>
<gene>
    <name evidence="2" type="ORF">CINC_LOCUS4872</name>
</gene>
<evidence type="ECO:0000313" key="2">
    <source>
        <dbReference type="EMBL" id="CAD0203218.1"/>
    </source>
</evidence>
<feature type="region of interest" description="Disordered" evidence="1">
    <location>
        <begin position="37"/>
        <end position="66"/>
    </location>
</feature>
<evidence type="ECO:0000256" key="1">
    <source>
        <dbReference type="SAM" id="MobiDB-lite"/>
    </source>
</evidence>
<name>A0A9N8KYQ0_CHRIL</name>
<keyword evidence="3" id="KW-1185">Reference proteome</keyword>
<dbReference type="EMBL" id="LR824021">
    <property type="protein sequence ID" value="CAD0203218.1"/>
    <property type="molecule type" value="Genomic_DNA"/>
</dbReference>
<organism evidence="2 3">
    <name type="scientific">Chrysodeixis includens</name>
    <name type="common">Soybean looper</name>
    <name type="synonym">Pseudoplusia includens</name>
    <dbReference type="NCBI Taxonomy" id="689277"/>
    <lineage>
        <taxon>Eukaryota</taxon>
        <taxon>Metazoa</taxon>
        <taxon>Ecdysozoa</taxon>
        <taxon>Arthropoda</taxon>
        <taxon>Hexapoda</taxon>
        <taxon>Insecta</taxon>
        <taxon>Pterygota</taxon>
        <taxon>Neoptera</taxon>
        <taxon>Endopterygota</taxon>
        <taxon>Lepidoptera</taxon>
        <taxon>Glossata</taxon>
        <taxon>Ditrysia</taxon>
        <taxon>Noctuoidea</taxon>
        <taxon>Noctuidae</taxon>
        <taxon>Plusiinae</taxon>
        <taxon>Chrysodeixis</taxon>
    </lineage>
</organism>
<evidence type="ECO:0000313" key="3">
    <source>
        <dbReference type="Proteomes" id="UP001154114"/>
    </source>
</evidence>
<sequence>MDIFSRQVKGVRVLEESKFQKEEETLRMSYVNLTLLRGGGRHKGRVQHQSGPRGSKSPPLDNRAQIKPLLSVRCPADYRADVRRITAAPAELRRRGIVPAHPDPRLVPLPFLFRPSHNPDQT</sequence>
<proteinExistence type="predicted"/>
<accession>A0A9N8KYQ0</accession>
<reference evidence="2" key="1">
    <citation type="submission" date="2021-12" db="EMBL/GenBank/DDBJ databases">
        <authorList>
            <person name="King R."/>
        </authorList>
    </citation>
    <scope>NUCLEOTIDE SEQUENCE</scope>
</reference>